<dbReference type="AlphaFoldDB" id="A0A4D6Y9P5"/>
<proteinExistence type="inferred from homology"/>
<dbReference type="RefSeq" id="WP_158350808.1">
    <property type="nucleotide sequence ID" value="NZ_CP032999.1"/>
</dbReference>
<dbReference type="InterPro" id="IPR019906">
    <property type="entry name" value="Ribosomal_uL6_bac-type"/>
</dbReference>
<dbReference type="PRINTS" id="PR00059">
    <property type="entry name" value="RIBOSOMALL6"/>
</dbReference>
<evidence type="ECO:0000256" key="2">
    <source>
        <dbReference type="ARBA" id="ARBA00023274"/>
    </source>
</evidence>
<dbReference type="InterPro" id="IPR020040">
    <property type="entry name" value="Ribosomal_uL6_a/b-dom"/>
</dbReference>
<evidence type="ECO:0000313" key="8">
    <source>
        <dbReference type="EMBL" id="QCI26119.1"/>
    </source>
</evidence>
<comment type="similarity">
    <text evidence="5">Belongs to the universal ribosomal protein uL6 family.</text>
</comment>
<protein>
    <recommendedName>
        <fullName evidence="3 4">50S ribosomal protein L6</fullName>
    </recommendedName>
</protein>
<dbReference type="InterPro" id="IPR002358">
    <property type="entry name" value="Ribosomal_uL6_CS"/>
</dbReference>
<accession>A0A4D6Y9P5</accession>
<dbReference type="SUPFAM" id="SSF56053">
    <property type="entry name" value="Ribosomal protein L6"/>
    <property type="match status" value="2"/>
</dbReference>
<keyword evidence="2 5" id="KW-0687">Ribonucleoprotein</keyword>
<keyword evidence="6" id="KW-0694">RNA-binding</keyword>
<name>A0A4D6Y9P5_9GAMM</name>
<evidence type="ECO:0000313" key="9">
    <source>
        <dbReference type="Proteomes" id="UP000298685"/>
    </source>
</evidence>
<evidence type="ECO:0000256" key="4">
    <source>
        <dbReference type="NCBIfam" id="TIGR03654"/>
    </source>
</evidence>
<dbReference type="PROSITE" id="PS00525">
    <property type="entry name" value="RIBOSOMAL_L6_1"/>
    <property type="match status" value="1"/>
</dbReference>
<dbReference type="OrthoDB" id="9805007at2"/>
<sequence>MSRIAKKPICVPDDIDITFKGHTIIINHKKNCITRKVHESVIVEYIDNKIFFKPKFNTCAGWMYSGTERSLVNSMIIGVKVGFSKTLKVVGVGYKINIEKNNIINMSLGYSHTIQYVLPKDVIAESISTVEIVLKSMNKPLLGQVAANIRAKRKPEIYKGKGVRYLGEFIRIKEAKKK</sequence>
<evidence type="ECO:0000259" key="7">
    <source>
        <dbReference type="Pfam" id="PF00347"/>
    </source>
</evidence>
<dbReference type="EMBL" id="CP032999">
    <property type="protein sequence ID" value="QCI26119.1"/>
    <property type="molecule type" value="Genomic_DNA"/>
</dbReference>
<evidence type="ECO:0000256" key="3">
    <source>
        <dbReference type="ARBA" id="ARBA00035454"/>
    </source>
</evidence>
<evidence type="ECO:0000256" key="1">
    <source>
        <dbReference type="ARBA" id="ARBA00022980"/>
    </source>
</evidence>
<evidence type="ECO:0000256" key="6">
    <source>
        <dbReference type="RuleBase" id="RU003870"/>
    </source>
</evidence>
<reference evidence="8 9" key="1">
    <citation type="submission" date="2018-10" db="EMBL/GenBank/DDBJ databases">
        <title>Comparative functional genomics of the obligate endosymbiont Buchnera aphidicola.</title>
        <authorList>
            <person name="Chong R.A."/>
        </authorList>
    </citation>
    <scope>NUCLEOTIDE SEQUENCE [LARGE SCALE GENOMIC DNA]</scope>
    <source>
        <strain evidence="8 9">Ska</strain>
    </source>
</reference>
<dbReference type="InterPro" id="IPR000702">
    <property type="entry name" value="Ribosomal_uL6-like"/>
</dbReference>
<dbReference type="NCBIfam" id="TIGR03654">
    <property type="entry name" value="L6_bact"/>
    <property type="match status" value="1"/>
</dbReference>
<gene>
    <name evidence="8" type="ORF">D9V78_01740</name>
</gene>
<evidence type="ECO:0000256" key="5">
    <source>
        <dbReference type="RuleBase" id="RU003869"/>
    </source>
</evidence>
<dbReference type="PANTHER" id="PTHR11655">
    <property type="entry name" value="60S/50S RIBOSOMAL PROTEIN L6/L9"/>
    <property type="match status" value="1"/>
</dbReference>
<dbReference type="Proteomes" id="UP000298685">
    <property type="component" value="Chromosome"/>
</dbReference>
<dbReference type="GO" id="GO:0019843">
    <property type="term" value="F:rRNA binding"/>
    <property type="evidence" value="ECO:0007669"/>
    <property type="project" value="UniProtKB-UniRule"/>
</dbReference>
<dbReference type="PANTHER" id="PTHR11655:SF14">
    <property type="entry name" value="LARGE RIBOSOMAL SUBUNIT PROTEIN UL6M"/>
    <property type="match status" value="1"/>
</dbReference>
<comment type="function">
    <text evidence="6">This protein binds to the 23S rRNA, and is important in its secondary structure. It is located near the subunit interface in the base of the L7/L12 stalk, and near the tRNA binding site of the peptidyltransferase center.</text>
</comment>
<dbReference type="PIRSF" id="PIRSF002162">
    <property type="entry name" value="Ribosomal_L6"/>
    <property type="match status" value="1"/>
</dbReference>
<dbReference type="Pfam" id="PF00347">
    <property type="entry name" value="Ribosomal_L6"/>
    <property type="match status" value="1"/>
</dbReference>
<dbReference type="GO" id="GO:0002181">
    <property type="term" value="P:cytoplasmic translation"/>
    <property type="evidence" value="ECO:0007669"/>
    <property type="project" value="TreeGrafter"/>
</dbReference>
<feature type="domain" description="Large ribosomal subunit protein uL6 alpha-beta" evidence="7">
    <location>
        <begin position="90"/>
        <end position="165"/>
    </location>
</feature>
<keyword evidence="1 5" id="KW-0689">Ribosomal protein</keyword>
<dbReference type="Gene3D" id="3.90.930.12">
    <property type="entry name" value="Ribosomal protein L6, alpha-beta domain"/>
    <property type="match status" value="2"/>
</dbReference>
<organism evidence="8 9">
    <name type="scientific">Buchnera aphidicola</name>
    <name type="common">Sarucallis kahawaluokalani</name>
    <dbReference type="NCBI Taxonomy" id="1241878"/>
    <lineage>
        <taxon>Bacteria</taxon>
        <taxon>Pseudomonadati</taxon>
        <taxon>Pseudomonadota</taxon>
        <taxon>Gammaproteobacteria</taxon>
        <taxon>Enterobacterales</taxon>
        <taxon>Erwiniaceae</taxon>
        <taxon>Buchnera</taxon>
    </lineage>
</organism>
<dbReference type="GO" id="GO:0022625">
    <property type="term" value="C:cytosolic large ribosomal subunit"/>
    <property type="evidence" value="ECO:0007669"/>
    <property type="project" value="UniProtKB-UniRule"/>
</dbReference>
<keyword evidence="6" id="KW-0699">rRNA-binding</keyword>
<dbReference type="InterPro" id="IPR036789">
    <property type="entry name" value="Ribosomal_uL6-like_a/b-dom_sf"/>
</dbReference>
<dbReference type="GO" id="GO:0003735">
    <property type="term" value="F:structural constituent of ribosome"/>
    <property type="evidence" value="ECO:0007669"/>
    <property type="project" value="UniProtKB-UniRule"/>
</dbReference>